<sequence length="69" mass="8488">MKAFKEYFMEFKDSSMTIRQKNLVVKSLRYLERHKKISQYCGEYEKNWPELSFDEASNLIRILDKMSWQ</sequence>
<evidence type="ECO:0000313" key="1">
    <source>
        <dbReference type="EMBL" id="MDR7664854.1"/>
    </source>
</evidence>
<dbReference type="Proteomes" id="UP001246244">
    <property type="component" value="Unassembled WGS sequence"/>
</dbReference>
<proteinExistence type="predicted"/>
<name>A0ABU2CYQ3_9EURY</name>
<organism evidence="1 2">
    <name type="scientific">Methanosarcina baikalica</name>
    <dbReference type="NCBI Taxonomy" id="3073890"/>
    <lineage>
        <taxon>Archaea</taxon>
        <taxon>Methanobacteriati</taxon>
        <taxon>Methanobacteriota</taxon>
        <taxon>Stenosarchaea group</taxon>
        <taxon>Methanomicrobia</taxon>
        <taxon>Methanosarcinales</taxon>
        <taxon>Methanosarcinaceae</taxon>
        <taxon>Methanosarcina</taxon>
    </lineage>
</organism>
<evidence type="ECO:0000313" key="2">
    <source>
        <dbReference type="Proteomes" id="UP001246244"/>
    </source>
</evidence>
<gene>
    <name evidence="1" type="ORF">RG963_03440</name>
</gene>
<accession>A0ABU2CYQ3</accession>
<keyword evidence="2" id="KW-1185">Reference proteome</keyword>
<dbReference type="RefSeq" id="WP_310574881.1">
    <property type="nucleotide sequence ID" value="NZ_JAVKPK010000009.1"/>
</dbReference>
<protein>
    <recommendedName>
        <fullName evidence="3">Mobile element protein</fullName>
    </recommendedName>
</protein>
<reference evidence="2" key="1">
    <citation type="submission" date="2023-07" db="EMBL/GenBank/DDBJ databases">
        <title>Whole-genome sequencing of a new Methanosarcina sp. Z-7115.</title>
        <authorList>
            <person name="Zhilina T.N."/>
            <person name="Merkel A.Y."/>
        </authorList>
    </citation>
    <scope>NUCLEOTIDE SEQUENCE [LARGE SCALE GENOMIC DNA]</scope>
    <source>
        <strain evidence="2">Z-7115</strain>
    </source>
</reference>
<dbReference type="EMBL" id="JAVKPK010000009">
    <property type="protein sequence ID" value="MDR7664854.1"/>
    <property type="molecule type" value="Genomic_DNA"/>
</dbReference>
<evidence type="ECO:0008006" key="3">
    <source>
        <dbReference type="Google" id="ProtNLM"/>
    </source>
</evidence>
<comment type="caution">
    <text evidence="1">The sequence shown here is derived from an EMBL/GenBank/DDBJ whole genome shotgun (WGS) entry which is preliminary data.</text>
</comment>